<dbReference type="GeneID" id="25476525"/>
<keyword evidence="11" id="KW-1185">Reference proteome</keyword>
<reference evidence="10" key="2">
    <citation type="submission" date="2013-10" db="EMBL/GenBank/DDBJ databases">
        <authorList>
            <person name="Aslett M."/>
        </authorList>
    </citation>
    <scope>NUCLEOTIDE SEQUENCE [LARGE SCALE GENOMIC DNA]</scope>
    <source>
        <strain evidence="10">Houghton</strain>
    </source>
</reference>
<keyword evidence="4 8" id="KW-1133">Transmembrane helix</keyword>
<dbReference type="GO" id="GO:0016020">
    <property type="term" value="C:membrane"/>
    <property type="evidence" value="ECO:0007669"/>
    <property type="project" value="UniProtKB-SubCell"/>
</dbReference>
<evidence type="ECO:0000256" key="1">
    <source>
        <dbReference type="ARBA" id="ARBA00004167"/>
    </source>
</evidence>
<name>U6MJ28_9EIME</name>
<evidence type="ECO:0000256" key="3">
    <source>
        <dbReference type="ARBA" id="ARBA00022692"/>
    </source>
</evidence>
<dbReference type="Proteomes" id="UP000030754">
    <property type="component" value="Unassembled WGS sequence"/>
</dbReference>
<keyword evidence="3 8" id="KW-0812">Transmembrane</keyword>
<feature type="transmembrane region" description="Helical" evidence="8">
    <location>
        <begin position="246"/>
        <end position="268"/>
    </location>
</feature>
<accession>U6MJ28</accession>
<evidence type="ECO:0000256" key="5">
    <source>
        <dbReference type="ARBA" id="ARBA00023136"/>
    </source>
</evidence>
<dbReference type="PANTHER" id="PTHR12791">
    <property type="entry name" value="GOLGI SNARE BET1-RELATED"/>
    <property type="match status" value="1"/>
</dbReference>
<sequence length="270" mass="30150">MECDLWASDAAKLKQLQQTVDSLLQRARADPAAATGEAAAVLRGHVTRMAQRCSQLEQSLMRASESPELFGLSAAALQQRLLLLQQLQQQQDAQLEAFRLLFSQAGVYRHSKKESFNSNFSDFPLEDNSSFLEETADTPTSASADDFGSFGPSPSLSGSSLLQQPQQQRWQQQQQQQQQQQDEEQQEQQLSYLAGSVMNLKEISYAISDEVSVHRRLLDATESSLDTAEANLKKNKKMLQKLMKRHSTICLLLVALALLCLLIFLLVFTA</sequence>
<reference evidence="10" key="1">
    <citation type="submission" date="2013-10" db="EMBL/GenBank/DDBJ databases">
        <title>Genomic analysis of the causative agents of coccidiosis in chickens.</title>
        <authorList>
            <person name="Reid A.J."/>
            <person name="Blake D."/>
            <person name="Billington K."/>
            <person name="Browne H."/>
            <person name="Dunn M."/>
            <person name="Hung S."/>
            <person name="Kawahara F."/>
            <person name="Miranda-Saavedra D."/>
            <person name="Mourier T."/>
            <person name="Nagra H."/>
            <person name="Otto T.D."/>
            <person name="Rawlings N."/>
            <person name="Sanchez A."/>
            <person name="Sanders M."/>
            <person name="Subramaniam C."/>
            <person name="Tay Y."/>
            <person name="Dear P."/>
            <person name="Doerig C."/>
            <person name="Gruber A."/>
            <person name="Parkinson J."/>
            <person name="Shirley M."/>
            <person name="Wan K.L."/>
            <person name="Berriman M."/>
            <person name="Tomley F."/>
            <person name="Pain A."/>
        </authorList>
    </citation>
    <scope>NUCLEOTIDE SEQUENCE [LARGE SCALE GENOMIC DNA]</scope>
    <source>
        <strain evidence="10">Houghton</strain>
    </source>
</reference>
<feature type="region of interest" description="Disordered" evidence="7">
    <location>
        <begin position="133"/>
        <end position="187"/>
    </location>
</feature>
<proteinExistence type="predicted"/>
<evidence type="ECO:0000256" key="7">
    <source>
        <dbReference type="SAM" id="MobiDB-lite"/>
    </source>
</evidence>
<feature type="coiled-coil region" evidence="6">
    <location>
        <begin position="218"/>
        <end position="245"/>
    </location>
</feature>
<keyword evidence="6" id="KW-0175">Coiled coil</keyword>
<dbReference type="GO" id="GO:0005737">
    <property type="term" value="C:cytoplasm"/>
    <property type="evidence" value="ECO:0007669"/>
    <property type="project" value="UniProtKB-ARBA"/>
</dbReference>
<dbReference type="AlphaFoldDB" id="U6MJ28"/>
<keyword evidence="5 8" id="KW-0472">Membrane</keyword>
<feature type="compositionally biased region" description="Low complexity" evidence="7">
    <location>
        <begin position="147"/>
        <end position="180"/>
    </location>
</feature>
<dbReference type="SUPFAM" id="SSF58038">
    <property type="entry name" value="SNARE fusion complex"/>
    <property type="match status" value="1"/>
</dbReference>
<feature type="domain" description="T-SNARE coiled-coil homology" evidence="9">
    <location>
        <begin position="180"/>
        <end position="242"/>
    </location>
</feature>
<keyword evidence="2" id="KW-0813">Transport</keyword>
<evidence type="ECO:0000256" key="8">
    <source>
        <dbReference type="SAM" id="Phobius"/>
    </source>
</evidence>
<dbReference type="EMBL" id="HG722925">
    <property type="protein sequence ID" value="CDJ64247.1"/>
    <property type="molecule type" value="Genomic_DNA"/>
</dbReference>
<protein>
    <submittedName>
        <fullName evidence="10">SNARE domain-containing protein, putative</fullName>
    </submittedName>
</protein>
<feature type="compositionally biased region" description="Polar residues" evidence="7">
    <location>
        <begin position="133"/>
        <end position="143"/>
    </location>
</feature>
<dbReference type="GO" id="GO:0012505">
    <property type="term" value="C:endomembrane system"/>
    <property type="evidence" value="ECO:0007669"/>
    <property type="project" value="UniProtKB-ARBA"/>
</dbReference>
<evidence type="ECO:0000256" key="4">
    <source>
        <dbReference type="ARBA" id="ARBA00022989"/>
    </source>
</evidence>
<evidence type="ECO:0000256" key="2">
    <source>
        <dbReference type="ARBA" id="ARBA00022448"/>
    </source>
</evidence>
<dbReference type="OrthoDB" id="428895at2759"/>
<dbReference type="InterPro" id="IPR000727">
    <property type="entry name" value="T_SNARE_dom"/>
</dbReference>
<comment type="subcellular location">
    <subcellularLocation>
        <location evidence="1">Membrane</location>
        <topology evidence="1">Single-pass membrane protein</topology>
    </subcellularLocation>
</comment>
<evidence type="ECO:0000256" key="6">
    <source>
        <dbReference type="SAM" id="Coils"/>
    </source>
</evidence>
<dbReference type="RefSeq" id="XP_013432714.1">
    <property type="nucleotide sequence ID" value="XM_013577260.1"/>
</dbReference>
<dbReference type="SMART" id="SM00397">
    <property type="entry name" value="t_SNARE"/>
    <property type="match status" value="1"/>
</dbReference>
<dbReference type="CDD" id="cd15841">
    <property type="entry name" value="SNARE_Qc"/>
    <property type="match status" value="1"/>
</dbReference>
<gene>
    <name evidence="10" type="ORF">ENH_00063880</name>
</gene>
<dbReference type="Gene3D" id="1.20.5.110">
    <property type="match status" value="1"/>
</dbReference>
<dbReference type="PROSITE" id="PS50192">
    <property type="entry name" value="T_SNARE"/>
    <property type="match status" value="1"/>
</dbReference>
<evidence type="ECO:0000259" key="9">
    <source>
        <dbReference type="PROSITE" id="PS50192"/>
    </source>
</evidence>
<evidence type="ECO:0000313" key="10">
    <source>
        <dbReference type="EMBL" id="CDJ64247.1"/>
    </source>
</evidence>
<dbReference type="VEuPathDB" id="ToxoDB:ENH_00063880"/>
<evidence type="ECO:0000313" key="11">
    <source>
        <dbReference type="Proteomes" id="UP000030754"/>
    </source>
</evidence>
<organism evidence="10 11">
    <name type="scientific">Eimeria necatrix</name>
    <dbReference type="NCBI Taxonomy" id="51315"/>
    <lineage>
        <taxon>Eukaryota</taxon>
        <taxon>Sar</taxon>
        <taxon>Alveolata</taxon>
        <taxon>Apicomplexa</taxon>
        <taxon>Conoidasida</taxon>
        <taxon>Coccidia</taxon>
        <taxon>Eucoccidiorida</taxon>
        <taxon>Eimeriorina</taxon>
        <taxon>Eimeriidae</taxon>
        <taxon>Eimeria</taxon>
    </lineage>
</organism>